<keyword evidence="2" id="KW-1185">Reference proteome</keyword>
<dbReference type="Proteomes" id="UP000887159">
    <property type="component" value="Unassembled WGS sequence"/>
</dbReference>
<gene>
    <name evidence="1" type="primary">X975_12271</name>
    <name evidence="1" type="ORF">TNCV_2398091</name>
</gene>
<sequence>MLMFESPVQTSEFIRRREGNVNCCIHASMIESPVNSFSRNSYSCCDCECRTQCSGRTAPLTSRTYYQISVLARGCDSCVCLCGRSDTGCRVTSPVL</sequence>
<reference evidence="1" key="1">
    <citation type="submission" date="2020-08" db="EMBL/GenBank/DDBJ databases">
        <title>Multicomponent nature underlies the extraordinary mechanical properties of spider dragline silk.</title>
        <authorList>
            <person name="Kono N."/>
            <person name="Nakamura H."/>
            <person name="Mori M."/>
            <person name="Yoshida Y."/>
            <person name="Ohtoshi R."/>
            <person name="Malay A.D."/>
            <person name="Moran D.A.P."/>
            <person name="Tomita M."/>
            <person name="Numata K."/>
            <person name="Arakawa K."/>
        </authorList>
    </citation>
    <scope>NUCLEOTIDE SEQUENCE</scope>
</reference>
<accession>A0A8X6SRD9</accession>
<evidence type="ECO:0000313" key="1">
    <source>
        <dbReference type="EMBL" id="GFY18584.1"/>
    </source>
</evidence>
<evidence type="ECO:0000313" key="2">
    <source>
        <dbReference type="Proteomes" id="UP000887159"/>
    </source>
</evidence>
<comment type="caution">
    <text evidence="1">The sequence shown here is derived from an EMBL/GenBank/DDBJ whole genome shotgun (WGS) entry which is preliminary data.</text>
</comment>
<dbReference type="EMBL" id="BMAU01021349">
    <property type="protein sequence ID" value="GFY18584.1"/>
    <property type="molecule type" value="Genomic_DNA"/>
</dbReference>
<dbReference type="AlphaFoldDB" id="A0A8X6SRD9"/>
<proteinExistence type="predicted"/>
<protein>
    <submittedName>
        <fullName evidence="1">Uncharacterized protein</fullName>
    </submittedName>
</protein>
<name>A0A8X6SRD9_TRICX</name>
<organism evidence="1 2">
    <name type="scientific">Trichonephila clavipes</name>
    <name type="common">Golden silk orbweaver</name>
    <name type="synonym">Nephila clavipes</name>
    <dbReference type="NCBI Taxonomy" id="2585209"/>
    <lineage>
        <taxon>Eukaryota</taxon>
        <taxon>Metazoa</taxon>
        <taxon>Ecdysozoa</taxon>
        <taxon>Arthropoda</taxon>
        <taxon>Chelicerata</taxon>
        <taxon>Arachnida</taxon>
        <taxon>Araneae</taxon>
        <taxon>Araneomorphae</taxon>
        <taxon>Entelegynae</taxon>
        <taxon>Araneoidea</taxon>
        <taxon>Nephilidae</taxon>
        <taxon>Trichonephila</taxon>
    </lineage>
</organism>